<dbReference type="EMBL" id="BAABME010002048">
    <property type="protein sequence ID" value="GAA0152782.1"/>
    <property type="molecule type" value="Genomic_DNA"/>
</dbReference>
<evidence type="ECO:0000256" key="2">
    <source>
        <dbReference type="ARBA" id="ARBA00022679"/>
    </source>
</evidence>
<dbReference type="Proteomes" id="UP001454036">
    <property type="component" value="Unassembled WGS sequence"/>
</dbReference>
<accession>A0AAV3PM12</accession>
<evidence type="ECO:0000256" key="3">
    <source>
        <dbReference type="ARBA" id="ARBA00023315"/>
    </source>
</evidence>
<dbReference type="PANTHER" id="PTHR31623">
    <property type="entry name" value="F21J9.9"/>
    <property type="match status" value="1"/>
</dbReference>
<evidence type="ECO:0000313" key="5">
    <source>
        <dbReference type="Proteomes" id="UP001454036"/>
    </source>
</evidence>
<comment type="similarity">
    <text evidence="1">Belongs to the plant acyltransferase family.</text>
</comment>
<dbReference type="PANTHER" id="PTHR31623:SF122">
    <property type="entry name" value="HXXXD-TYPE ACYL-TRANSFERASE FAMILY PROTEIN"/>
    <property type="match status" value="1"/>
</dbReference>
<dbReference type="InterPro" id="IPR023213">
    <property type="entry name" value="CAT-like_dom_sf"/>
</dbReference>
<reference evidence="4 5" key="1">
    <citation type="submission" date="2024-01" db="EMBL/GenBank/DDBJ databases">
        <title>The complete chloroplast genome sequence of Lithospermum erythrorhizon: insights into the phylogenetic relationship among Boraginaceae species and the maternal lineages of purple gromwells.</title>
        <authorList>
            <person name="Okada T."/>
            <person name="Watanabe K."/>
        </authorList>
    </citation>
    <scope>NUCLEOTIDE SEQUENCE [LARGE SCALE GENOMIC DNA]</scope>
</reference>
<sequence>MAAPKIELLSKKLTKPSSSTPDHLRTYKLSFLDQLQCLKYLPTTLFYENNSSNNANQPSSFEYIEQALADVLSFYYPYAGTLADNVSIDCNDMGVMFTEVRIQCSIFEFLKQPCPLDQNLLYCNEYLPWKDHGKEECLAAAQLSHFECGGKSISFCQTHKVGDATTLCHFLNGWAAMASPTSGVGGVDPLSAPPPLTGASLMPPDEDQVASDSYDRGIEPGIVSRRFRLVLNITGLN</sequence>
<organism evidence="4 5">
    <name type="scientific">Lithospermum erythrorhizon</name>
    <name type="common">Purple gromwell</name>
    <name type="synonym">Lithospermum officinale var. erythrorhizon</name>
    <dbReference type="NCBI Taxonomy" id="34254"/>
    <lineage>
        <taxon>Eukaryota</taxon>
        <taxon>Viridiplantae</taxon>
        <taxon>Streptophyta</taxon>
        <taxon>Embryophyta</taxon>
        <taxon>Tracheophyta</taxon>
        <taxon>Spermatophyta</taxon>
        <taxon>Magnoliopsida</taxon>
        <taxon>eudicotyledons</taxon>
        <taxon>Gunneridae</taxon>
        <taxon>Pentapetalae</taxon>
        <taxon>asterids</taxon>
        <taxon>lamiids</taxon>
        <taxon>Boraginales</taxon>
        <taxon>Boraginaceae</taxon>
        <taxon>Boraginoideae</taxon>
        <taxon>Lithospermeae</taxon>
        <taxon>Lithospermum</taxon>
    </lineage>
</organism>
<dbReference type="Gene3D" id="3.30.559.10">
    <property type="entry name" value="Chloramphenicol acetyltransferase-like domain"/>
    <property type="match status" value="1"/>
</dbReference>
<evidence type="ECO:0000256" key="1">
    <source>
        <dbReference type="ARBA" id="ARBA00009861"/>
    </source>
</evidence>
<proteinExistence type="inferred from homology"/>
<protein>
    <submittedName>
        <fullName evidence="4">Uncharacterized protein</fullName>
    </submittedName>
</protein>
<keyword evidence="3" id="KW-0012">Acyltransferase</keyword>
<dbReference type="GO" id="GO:0016746">
    <property type="term" value="F:acyltransferase activity"/>
    <property type="evidence" value="ECO:0007669"/>
    <property type="project" value="UniProtKB-KW"/>
</dbReference>
<dbReference type="AlphaFoldDB" id="A0AAV3PM12"/>
<evidence type="ECO:0000313" key="4">
    <source>
        <dbReference type="EMBL" id="GAA0152782.1"/>
    </source>
</evidence>
<keyword evidence="2" id="KW-0808">Transferase</keyword>
<name>A0AAV3PM12_LITER</name>
<comment type="caution">
    <text evidence="4">The sequence shown here is derived from an EMBL/GenBank/DDBJ whole genome shotgun (WGS) entry which is preliminary data.</text>
</comment>
<dbReference type="Pfam" id="PF02458">
    <property type="entry name" value="Transferase"/>
    <property type="match status" value="1"/>
</dbReference>
<gene>
    <name evidence="4" type="ORF">LIER_11176</name>
</gene>
<keyword evidence="5" id="KW-1185">Reference proteome</keyword>